<evidence type="ECO:0000313" key="2">
    <source>
        <dbReference type="EMBL" id="RDW64481.1"/>
    </source>
</evidence>
<dbReference type="GeneID" id="38120262"/>
<dbReference type="EMBL" id="PVWQ01000014">
    <property type="protein sequence ID" value="RDW64481.1"/>
    <property type="molecule type" value="Genomic_DNA"/>
</dbReference>
<dbReference type="Proteomes" id="UP000256690">
    <property type="component" value="Unassembled WGS sequence"/>
</dbReference>
<dbReference type="RefSeq" id="XP_026599640.1">
    <property type="nucleotide sequence ID" value="XM_026751908.1"/>
</dbReference>
<keyword evidence="3" id="KW-1185">Reference proteome</keyword>
<feature type="region of interest" description="Disordered" evidence="1">
    <location>
        <begin position="23"/>
        <end position="52"/>
    </location>
</feature>
<protein>
    <submittedName>
        <fullName evidence="2">Uncharacterized protein</fullName>
    </submittedName>
</protein>
<feature type="region of interest" description="Disordered" evidence="1">
    <location>
        <begin position="74"/>
        <end position="97"/>
    </location>
</feature>
<reference evidence="2 3" key="1">
    <citation type="journal article" date="2018" name="IMA Fungus">
        <title>IMA Genome-F 9: Draft genome sequence of Annulohypoxylon stygium, Aspergillus mulundensis, Berkeleyomyces basicola (syn. Thielaviopsis basicola), Ceratocystis smalleyi, two Cercospora beticola strains, Coleophoma cylindrospora, Fusarium fracticaudum, Phialophora cf. hyalina, and Morchella septimelata.</title>
        <authorList>
            <person name="Wingfield B.D."/>
            <person name="Bills G.F."/>
            <person name="Dong Y."/>
            <person name="Huang W."/>
            <person name="Nel W.J."/>
            <person name="Swalarsk-Parry B.S."/>
            <person name="Vaghefi N."/>
            <person name="Wilken P.M."/>
            <person name="An Z."/>
            <person name="de Beer Z.W."/>
            <person name="De Vos L."/>
            <person name="Chen L."/>
            <person name="Duong T.A."/>
            <person name="Gao Y."/>
            <person name="Hammerbacher A."/>
            <person name="Kikkert J.R."/>
            <person name="Li Y."/>
            <person name="Li H."/>
            <person name="Li K."/>
            <person name="Li Q."/>
            <person name="Liu X."/>
            <person name="Ma X."/>
            <person name="Naidoo K."/>
            <person name="Pethybridge S.J."/>
            <person name="Sun J."/>
            <person name="Steenkamp E.T."/>
            <person name="van der Nest M.A."/>
            <person name="van Wyk S."/>
            <person name="Wingfield M.J."/>
            <person name="Xiong C."/>
            <person name="Yue Q."/>
            <person name="Zhang X."/>
        </authorList>
    </citation>
    <scope>NUCLEOTIDE SEQUENCE [LARGE SCALE GENOMIC DNA]</scope>
    <source>
        <strain evidence="2 3">DSM 5745</strain>
    </source>
</reference>
<evidence type="ECO:0000313" key="3">
    <source>
        <dbReference type="Proteomes" id="UP000256690"/>
    </source>
</evidence>
<name>A0A3D8QS21_9EURO</name>
<dbReference type="AlphaFoldDB" id="A0A3D8QS21"/>
<evidence type="ECO:0000256" key="1">
    <source>
        <dbReference type="SAM" id="MobiDB-lite"/>
    </source>
</evidence>
<accession>A0A3D8QS21</accession>
<organism evidence="2 3">
    <name type="scientific">Aspergillus mulundensis</name>
    <dbReference type="NCBI Taxonomy" id="1810919"/>
    <lineage>
        <taxon>Eukaryota</taxon>
        <taxon>Fungi</taxon>
        <taxon>Dikarya</taxon>
        <taxon>Ascomycota</taxon>
        <taxon>Pezizomycotina</taxon>
        <taxon>Eurotiomycetes</taxon>
        <taxon>Eurotiomycetidae</taxon>
        <taxon>Eurotiales</taxon>
        <taxon>Aspergillaceae</taxon>
        <taxon>Aspergillus</taxon>
        <taxon>Aspergillus subgen. Nidulantes</taxon>
    </lineage>
</organism>
<proteinExistence type="predicted"/>
<gene>
    <name evidence="2" type="ORF">DSM5745_09892</name>
</gene>
<comment type="caution">
    <text evidence="2">The sequence shown here is derived from an EMBL/GenBank/DDBJ whole genome shotgun (WGS) entry which is preliminary data.</text>
</comment>
<sequence>MSKWPPGKWQGERGVGEYYSLDLTSGGHQNGRLSARKSMTNPETDAEDIQTDEHGALREQDVDADAELVMNAGFDSVAEGKDKNGDLEELDNGRNGQ</sequence>